<comment type="caution">
    <text evidence="1">The sequence shown here is derived from an EMBL/GenBank/DDBJ whole genome shotgun (WGS) entry which is preliminary data.</text>
</comment>
<gene>
    <name evidence="1" type="ORF">Cflav_PD2514</name>
</gene>
<keyword evidence="2" id="KW-1185">Reference proteome</keyword>
<proteinExistence type="predicted"/>
<protein>
    <submittedName>
        <fullName evidence="1">Uncharacterized protein</fullName>
    </submittedName>
</protein>
<dbReference type="Proteomes" id="UP000003688">
    <property type="component" value="Unassembled WGS sequence"/>
</dbReference>
<name>B9XKN0_PEDPL</name>
<evidence type="ECO:0000313" key="1">
    <source>
        <dbReference type="EMBL" id="EEF59607.1"/>
    </source>
</evidence>
<sequence>MEDGGPRAEGGKVGRVTPLRTVLVAVFTIVHSP</sequence>
<reference evidence="1 2" key="1">
    <citation type="journal article" date="2011" name="J. Bacteriol.">
        <title>Genome sequence of 'Pedosphaera parvula' Ellin514, an aerobic Verrucomicrobial isolate from pasture soil.</title>
        <authorList>
            <person name="Kant R."/>
            <person name="van Passel M.W."/>
            <person name="Sangwan P."/>
            <person name="Palva A."/>
            <person name="Lucas S."/>
            <person name="Copeland A."/>
            <person name="Lapidus A."/>
            <person name="Glavina Del Rio T."/>
            <person name="Dalin E."/>
            <person name="Tice H."/>
            <person name="Bruce D."/>
            <person name="Goodwin L."/>
            <person name="Pitluck S."/>
            <person name="Chertkov O."/>
            <person name="Larimer F.W."/>
            <person name="Land M.L."/>
            <person name="Hauser L."/>
            <person name="Brettin T.S."/>
            <person name="Detter J.C."/>
            <person name="Han S."/>
            <person name="de Vos W.M."/>
            <person name="Janssen P.H."/>
            <person name="Smidt H."/>
        </authorList>
    </citation>
    <scope>NUCLEOTIDE SEQUENCE [LARGE SCALE GENOMIC DNA]</scope>
    <source>
        <strain evidence="1 2">Ellin514</strain>
    </source>
</reference>
<dbReference type="EMBL" id="ABOX02000026">
    <property type="protein sequence ID" value="EEF59607.1"/>
    <property type="molecule type" value="Genomic_DNA"/>
</dbReference>
<organism evidence="1 2">
    <name type="scientific">Pedosphaera parvula (strain Ellin514)</name>
    <dbReference type="NCBI Taxonomy" id="320771"/>
    <lineage>
        <taxon>Bacteria</taxon>
        <taxon>Pseudomonadati</taxon>
        <taxon>Verrucomicrobiota</taxon>
        <taxon>Pedosphaerae</taxon>
        <taxon>Pedosphaerales</taxon>
        <taxon>Pedosphaeraceae</taxon>
        <taxon>Pedosphaera</taxon>
    </lineage>
</organism>
<accession>B9XKN0</accession>
<dbReference type="AlphaFoldDB" id="B9XKN0"/>
<dbReference type="STRING" id="320771.Cflav_PD2514"/>
<evidence type="ECO:0000313" key="2">
    <source>
        <dbReference type="Proteomes" id="UP000003688"/>
    </source>
</evidence>